<comment type="caution">
    <text evidence="2">The sequence shown here is derived from an EMBL/GenBank/DDBJ whole genome shotgun (WGS) entry which is preliminary data.</text>
</comment>
<dbReference type="AlphaFoldDB" id="A0A4Q7N161"/>
<dbReference type="RefSeq" id="WP_225979838.1">
    <property type="nucleotide sequence ID" value="NZ_CP042431.1"/>
</dbReference>
<name>A0A4Q7N161_9BACT</name>
<protein>
    <submittedName>
        <fullName evidence="2">Uncharacterized protein DUF4268</fullName>
    </submittedName>
</protein>
<proteinExistence type="predicted"/>
<dbReference type="EMBL" id="SGXA01000001">
    <property type="protein sequence ID" value="RZS75347.1"/>
    <property type="molecule type" value="Genomic_DNA"/>
</dbReference>
<evidence type="ECO:0000313" key="2">
    <source>
        <dbReference type="EMBL" id="RZS75347.1"/>
    </source>
</evidence>
<evidence type="ECO:0000313" key="3">
    <source>
        <dbReference type="Proteomes" id="UP000293874"/>
    </source>
</evidence>
<evidence type="ECO:0000259" key="1">
    <source>
        <dbReference type="Pfam" id="PF14088"/>
    </source>
</evidence>
<sequence length="166" mass="19410">MGTLYAVSCSFLLPMYTREEISKIKQSFWAAFGSYMKPIQSADGLPVTWLNYKTGVNGISFKMDADRDHAIILISLSHKDPETRQSHYQQFNQLQPMLWEVLKEDDWTWKENEMDWFGKTTSSISKMLENVNVLRQSDWPAIISFLKPRIIALDEFWSMTKPAFEQ</sequence>
<gene>
    <name evidence="2" type="ORF">EV199_1212</name>
</gene>
<keyword evidence="3" id="KW-1185">Reference proteome</keyword>
<organism evidence="2 3">
    <name type="scientific">Pseudobacter ginsenosidimutans</name>
    <dbReference type="NCBI Taxonomy" id="661488"/>
    <lineage>
        <taxon>Bacteria</taxon>
        <taxon>Pseudomonadati</taxon>
        <taxon>Bacteroidota</taxon>
        <taxon>Chitinophagia</taxon>
        <taxon>Chitinophagales</taxon>
        <taxon>Chitinophagaceae</taxon>
        <taxon>Pseudobacter</taxon>
    </lineage>
</organism>
<reference evidence="2 3" key="1">
    <citation type="submission" date="2019-02" db="EMBL/GenBank/DDBJ databases">
        <title>Genomic Encyclopedia of Type Strains, Phase IV (KMG-IV): sequencing the most valuable type-strain genomes for metagenomic binning, comparative biology and taxonomic classification.</title>
        <authorList>
            <person name="Goeker M."/>
        </authorList>
    </citation>
    <scope>NUCLEOTIDE SEQUENCE [LARGE SCALE GENOMIC DNA]</scope>
    <source>
        <strain evidence="2 3">DSM 18116</strain>
    </source>
</reference>
<dbReference type="InterPro" id="IPR025364">
    <property type="entry name" value="DUF4268"/>
</dbReference>
<dbReference type="Proteomes" id="UP000293874">
    <property type="component" value="Unassembled WGS sequence"/>
</dbReference>
<dbReference type="Pfam" id="PF14088">
    <property type="entry name" value="DUF4268"/>
    <property type="match status" value="1"/>
</dbReference>
<accession>A0A4Q7N161</accession>
<feature type="domain" description="DUF4268" evidence="1">
    <location>
        <begin position="24"/>
        <end position="158"/>
    </location>
</feature>